<proteinExistence type="predicted"/>
<protein>
    <submittedName>
        <fullName evidence="2">Uncharacterized protein</fullName>
    </submittedName>
</protein>
<accession>A0A1F8BKE7</accession>
<dbReference type="AlphaFoldDB" id="A0A1F8BKE7"/>
<name>A0A1F8BKE7_9BACT</name>
<sequence length="75" mass="8529">MGIQAPTRSQEMQLILSSLVSYNRPVYLLLTFAVSFVVVYFLSKKNILWAILGAILITSLEAFYFATTFVSNVRY</sequence>
<gene>
    <name evidence="2" type="ORF">A2893_00995</name>
</gene>
<keyword evidence="1" id="KW-1133">Transmembrane helix</keyword>
<evidence type="ECO:0000313" key="3">
    <source>
        <dbReference type="Proteomes" id="UP000176725"/>
    </source>
</evidence>
<keyword evidence="1" id="KW-0472">Membrane</keyword>
<comment type="caution">
    <text evidence="2">The sequence shown here is derived from an EMBL/GenBank/DDBJ whole genome shotgun (WGS) entry which is preliminary data.</text>
</comment>
<keyword evidence="1" id="KW-0812">Transmembrane</keyword>
<dbReference type="Proteomes" id="UP000176725">
    <property type="component" value="Unassembled WGS sequence"/>
</dbReference>
<feature type="transmembrane region" description="Helical" evidence="1">
    <location>
        <begin position="47"/>
        <end position="66"/>
    </location>
</feature>
<dbReference type="EMBL" id="MGHH01000010">
    <property type="protein sequence ID" value="OGM64430.1"/>
    <property type="molecule type" value="Genomic_DNA"/>
</dbReference>
<reference evidence="2 3" key="1">
    <citation type="journal article" date="2016" name="Nat. Commun.">
        <title>Thousands of microbial genomes shed light on interconnected biogeochemical processes in an aquifer system.</title>
        <authorList>
            <person name="Anantharaman K."/>
            <person name="Brown C.T."/>
            <person name="Hug L.A."/>
            <person name="Sharon I."/>
            <person name="Castelle C.J."/>
            <person name="Probst A.J."/>
            <person name="Thomas B.C."/>
            <person name="Singh A."/>
            <person name="Wilkins M.J."/>
            <person name="Karaoz U."/>
            <person name="Brodie E.L."/>
            <person name="Williams K.H."/>
            <person name="Hubbard S.S."/>
            <person name="Banfield J.F."/>
        </authorList>
    </citation>
    <scope>NUCLEOTIDE SEQUENCE [LARGE SCALE GENOMIC DNA]</scope>
</reference>
<organism evidence="2 3">
    <name type="scientific">Candidatus Woesebacteria bacterium RIFCSPLOWO2_01_FULL_39_25</name>
    <dbReference type="NCBI Taxonomy" id="1802521"/>
    <lineage>
        <taxon>Bacteria</taxon>
        <taxon>Candidatus Woeseibacteriota</taxon>
    </lineage>
</organism>
<evidence type="ECO:0000313" key="2">
    <source>
        <dbReference type="EMBL" id="OGM64430.1"/>
    </source>
</evidence>
<evidence type="ECO:0000256" key="1">
    <source>
        <dbReference type="SAM" id="Phobius"/>
    </source>
</evidence>
<feature type="transmembrane region" description="Helical" evidence="1">
    <location>
        <begin position="26"/>
        <end position="42"/>
    </location>
</feature>